<dbReference type="EMBL" id="KI913974">
    <property type="protein sequence ID" value="ETV96999.1"/>
    <property type="molecule type" value="Genomic_DNA"/>
</dbReference>
<feature type="region of interest" description="Disordered" evidence="1">
    <location>
        <begin position="29"/>
        <end position="48"/>
    </location>
</feature>
<reference evidence="2" key="1">
    <citation type="submission" date="2013-12" db="EMBL/GenBank/DDBJ databases">
        <title>The Genome Sequence of Aphanomyces invadans NJM9701.</title>
        <authorList>
            <consortium name="The Broad Institute Genomics Platform"/>
            <person name="Russ C."/>
            <person name="Tyler B."/>
            <person name="van West P."/>
            <person name="Dieguez-Uribeondo J."/>
            <person name="Young S.K."/>
            <person name="Zeng Q."/>
            <person name="Gargeya S."/>
            <person name="Fitzgerald M."/>
            <person name="Abouelleil A."/>
            <person name="Alvarado L."/>
            <person name="Chapman S.B."/>
            <person name="Gainer-Dewar J."/>
            <person name="Goldberg J."/>
            <person name="Griggs A."/>
            <person name="Gujja S."/>
            <person name="Hansen M."/>
            <person name="Howarth C."/>
            <person name="Imamovic A."/>
            <person name="Ireland A."/>
            <person name="Larimer J."/>
            <person name="McCowan C."/>
            <person name="Murphy C."/>
            <person name="Pearson M."/>
            <person name="Poon T.W."/>
            <person name="Priest M."/>
            <person name="Roberts A."/>
            <person name="Saif S."/>
            <person name="Shea T."/>
            <person name="Sykes S."/>
            <person name="Wortman J."/>
            <person name="Nusbaum C."/>
            <person name="Birren B."/>
        </authorList>
    </citation>
    <scope>NUCLEOTIDE SEQUENCE [LARGE SCALE GENOMIC DNA]</scope>
    <source>
        <strain evidence="2">NJM9701</strain>
    </source>
</reference>
<dbReference type="EMBL" id="KI913974">
    <property type="protein sequence ID" value="ETV96998.1"/>
    <property type="molecule type" value="Genomic_DNA"/>
</dbReference>
<protein>
    <submittedName>
        <fullName evidence="2">Uncharacterized protein</fullName>
    </submittedName>
</protein>
<feature type="compositionally biased region" description="Polar residues" evidence="1">
    <location>
        <begin position="111"/>
        <end position="120"/>
    </location>
</feature>
<proteinExistence type="predicted"/>
<dbReference type="AlphaFoldDB" id="A0A024TSK3"/>
<sequence>MHCAVEGGAVARVPAVAGQSHLTDFPPECQSFHSQTSSRIAPPHHPDRQHTQACHIRRVNVHQVSHRAKWSFCSYGSFARANIPTIFRTAGATPGLFRHSLHHDAVRRAANESNTTVETKATTRHPRSAV</sequence>
<evidence type="ECO:0000313" key="2">
    <source>
        <dbReference type="EMBL" id="ETV96998.1"/>
    </source>
</evidence>
<feature type="region of interest" description="Disordered" evidence="1">
    <location>
        <begin position="110"/>
        <end position="130"/>
    </location>
</feature>
<dbReference type="VEuPathDB" id="FungiDB:H310_09845"/>
<name>A0A024TSK3_9STRA</name>
<accession>A0A024TSK3</accession>
<dbReference type="RefSeq" id="XP_008874244.1">
    <property type="nucleotide sequence ID" value="XM_008876022.1"/>
</dbReference>
<dbReference type="RefSeq" id="XP_008874245.1">
    <property type="nucleotide sequence ID" value="XM_008876023.1"/>
</dbReference>
<evidence type="ECO:0000256" key="1">
    <source>
        <dbReference type="SAM" id="MobiDB-lite"/>
    </source>
</evidence>
<organism evidence="2">
    <name type="scientific">Aphanomyces invadans</name>
    <dbReference type="NCBI Taxonomy" id="157072"/>
    <lineage>
        <taxon>Eukaryota</taxon>
        <taxon>Sar</taxon>
        <taxon>Stramenopiles</taxon>
        <taxon>Oomycota</taxon>
        <taxon>Saprolegniomycetes</taxon>
        <taxon>Saprolegniales</taxon>
        <taxon>Verrucalvaceae</taxon>
        <taxon>Aphanomyces</taxon>
    </lineage>
</organism>
<gene>
    <name evidence="2" type="ORF">H310_09845</name>
</gene>
<dbReference type="GeneID" id="20086895"/>